<name>A0A512NQF1_9HYPH</name>
<evidence type="ECO:0000313" key="3">
    <source>
        <dbReference type="Proteomes" id="UP000321058"/>
    </source>
</evidence>
<gene>
    <name evidence="2" type="ORF">RSO01_83370</name>
</gene>
<organism evidence="2 3">
    <name type="scientific">Reyranella soli</name>
    <dbReference type="NCBI Taxonomy" id="1230389"/>
    <lineage>
        <taxon>Bacteria</taxon>
        <taxon>Pseudomonadati</taxon>
        <taxon>Pseudomonadota</taxon>
        <taxon>Alphaproteobacteria</taxon>
        <taxon>Hyphomicrobiales</taxon>
        <taxon>Reyranellaceae</taxon>
        <taxon>Reyranella</taxon>
    </lineage>
</organism>
<dbReference type="PANTHER" id="PTHR46623:SF6">
    <property type="entry name" value="ALPHA_BETA-HYDROLASES SUPERFAMILY PROTEIN"/>
    <property type="match status" value="1"/>
</dbReference>
<dbReference type="AlphaFoldDB" id="A0A512NQF1"/>
<dbReference type="Proteomes" id="UP000321058">
    <property type="component" value="Unassembled WGS sequence"/>
</dbReference>
<evidence type="ECO:0000313" key="2">
    <source>
        <dbReference type="EMBL" id="GEP61171.1"/>
    </source>
</evidence>
<dbReference type="InterPro" id="IPR002925">
    <property type="entry name" value="Dienelactn_hydro"/>
</dbReference>
<dbReference type="SUPFAM" id="SSF53474">
    <property type="entry name" value="alpha/beta-Hydrolases"/>
    <property type="match status" value="1"/>
</dbReference>
<dbReference type="GO" id="GO:0016787">
    <property type="term" value="F:hydrolase activity"/>
    <property type="evidence" value="ECO:0007669"/>
    <property type="project" value="InterPro"/>
</dbReference>
<protein>
    <recommendedName>
        <fullName evidence="1">Dienelactone hydrolase domain-containing protein</fullName>
    </recommendedName>
</protein>
<dbReference type="RefSeq" id="WP_147156493.1">
    <property type="nucleotide sequence ID" value="NZ_BKAJ01000204.1"/>
</dbReference>
<dbReference type="InterPro" id="IPR029058">
    <property type="entry name" value="AB_hydrolase_fold"/>
</dbReference>
<comment type="caution">
    <text evidence="2">The sequence shown here is derived from an EMBL/GenBank/DDBJ whole genome shotgun (WGS) entry which is preliminary data.</text>
</comment>
<proteinExistence type="predicted"/>
<feature type="domain" description="Dienelactone hydrolase" evidence="1">
    <location>
        <begin position="29"/>
        <end position="148"/>
    </location>
</feature>
<accession>A0A512NQF1</accession>
<keyword evidence="3" id="KW-1185">Reference proteome</keyword>
<reference evidence="2 3" key="1">
    <citation type="submission" date="2019-07" db="EMBL/GenBank/DDBJ databases">
        <title>Whole genome shotgun sequence of Reyranella soli NBRC 108950.</title>
        <authorList>
            <person name="Hosoyama A."/>
            <person name="Uohara A."/>
            <person name="Ohji S."/>
            <person name="Ichikawa N."/>
        </authorList>
    </citation>
    <scope>NUCLEOTIDE SEQUENCE [LARGE SCALE GENOMIC DNA]</scope>
    <source>
        <strain evidence="2 3">NBRC 108950</strain>
    </source>
</reference>
<dbReference type="Gene3D" id="3.40.50.1820">
    <property type="entry name" value="alpha/beta hydrolase"/>
    <property type="match status" value="1"/>
</dbReference>
<sequence>MGEPIENFVTIVKSFRGVERSVLVSRNDGPPVIILHEIFGMRVAVVAFAEMIREAGFRIYMPVLFGSTRPKEGQRGKARGAAEFLCVMRQFRVFSANEPGPWADWLRDLVDWACAESGHAKAGVVGLCLTGNFALSMAASARVGAAVMGEPSLPFVGEGLHITKSELATVKARAAQGLEVRGYRYSTDTLCRASLFARLEAELGTGFSGESIEVAEKLHSVFTEDLRDSQGRLRHNKIREVIQFFERLLAP</sequence>
<dbReference type="Pfam" id="PF01738">
    <property type="entry name" value="DLH"/>
    <property type="match status" value="1"/>
</dbReference>
<evidence type="ECO:0000259" key="1">
    <source>
        <dbReference type="Pfam" id="PF01738"/>
    </source>
</evidence>
<dbReference type="PANTHER" id="PTHR46623">
    <property type="entry name" value="CARBOXYMETHYLENEBUTENOLIDASE-RELATED"/>
    <property type="match status" value="1"/>
</dbReference>
<dbReference type="OrthoDB" id="9782215at2"/>
<dbReference type="InterPro" id="IPR051049">
    <property type="entry name" value="Dienelactone_hydrolase-like"/>
</dbReference>
<dbReference type="EMBL" id="BKAJ01000204">
    <property type="protein sequence ID" value="GEP61171.1"/>
    <property type="molecule type" value="Genomic_DNA"/>
</dbReference>